<dbReference type="Pfam" id="PF13537">
    <property type="entry name" value="GATase_7"/>
    <property type="match status" value="1"/>
</dbReference>
<evidence type="ECO:0000313" key="12">
    <source>
        <dbReference type="Proteomes" id="UP000177870"/>
    </source>
</evidence>
<evidence type="ECO:0000256" key="1">
    <source>
        <dbReference type="ARBA" id="ARBA00005187"/>
    </source>
</evidence>
<keyword evidence="7" id="KW-0315">Glutamine amidotransferase</keyword>
<keyword evidence="6" id="KW-0061">Asparagine biosynthesis</keyword>
<reference evidence="12" key="1">
    <citation type="submission" date="2016-10" db="EMBL/GenBank/DDBJ databases">
        <title>Comparative genomics uncovers the prolific and rare metabolic potential of the cyanobacterial genus Moorea.</title>
        <authorList>
            <person name="Leao T."/>
            <person name="Castelao G."/>
            <person name="Korobeynikov A."/>
            <person name="Monroe E.A."/>
            <person name="Podell S."/>
            <person name="Glukhov E."/>
            <person name="Allen E."/>
            <person name="Gerwick W.H."/>
            <person name="Gerwick L."/>
        </authorList>
    </citation>
    <scope>NUCLEOTIDE SEQUENCE [LARGE SCALE GENOMIC DNA]</scope>
    <source>
        <strain evidence="12">PAL-8-15-08-1</strain>
    </source>
</reference>
<dbReference type="EC" id="6.3.5.4" evidence="3"/>
<dbReference type="GO" id="GO:0005524">
    <property type="term" value="F:ATP binding"/>
    <property type="evidence" value="ECO:0007669"/>
    <property type="project" value="UniProtKB-KW"/>
</dbReference>
<dbReference type="Pfam" id="PF00733">
    <property type="entry name" value="Asn_synthase"/>
    <property type="match status" value="1"/>
</dbReference>
<evidence type="ECO:0000259" key="10">
    <source>
        <dbReference type="PROSITE" id="PS51278"/>
    </source>
</evidence>
<protein>
    <recommendedName>
        <fullName evidence="3">asparagine synthase (glutamine-hydrolyzing)</fullName>
        <ecNumber evidence="3">6.3.5.4</ecNumber>
    </recommendedName>
</protein>
<dbReference type="SUPFAM" id="SSF52402">
    <property type="entry name" value="Adenine nucleotide alpha hydrolases-like"/>
    <property type="match status" value="1"/>
</dbReference>
<keyword evidence="5" id="KW-0067">ATP-binding</keyword>
<dbReference type="CDD" id="cd01991">
    <property type="entry name" value="Asn_synthase_B_C"/>
    <property type="match status" value="1"/>
</dbReference>
<feature type="site" description="Important for beta-aspartyl-AMP intermediate formation" evidence="9">
    <location>
        <position position="386"/>
    </location>
</feature>
<dbReference type="PROSITE" id="PS51278">
    <property type="entry name" value="GATASE_TYPE_2"/>
    <property type="match status" value="1"/>
</dbReference>
<feature type="domain" description="Glutamine amidotransferase type-2" evidence="10">
    <location>
        <begin position="2"/>
        <end position="217"/>
    </location>
</feature>
<dbReference type="InterPro" id="IPR006426">
    <property type="entry name" value="Asn_synth_AEB"/>
</dbReference>
<evidence type="ECO:0000256" key="5">
    <source>
        <dbReference type="ARBA" id="ARBA00022840"/>
    </source>
</evidence>
<dbReference type="PIRSF" id="PIRSF001589">
    <property type="entry name" value="Asn_synthetase_glu-h"/>
    <property type="match status" value="1"/>
</dbReference>
<dbReference type="InterPro" id="IPR051786">
    <property type="entry name" value="ASN_synthetase/amidase"/>
</dbReference>
<dbReference type="NCBIfam" id="TIGR01536">
    <property type="entry name" value="asn_synth_AEB"/>
    <property type="match status" value="1"/>
</dbReference>
<dbReference type="Gene3D" id="3.40.50.620">
    <property type="entry name" value="HUPs"/>
    <property type="match status" value="1"/>
</dbReference>
<evidence type="ECO:0000256" key="2">
    <source>
        <dbReference type="ARBA" id="ARBA00005752"/>
    </source>
</evidence>
<name>A0A1D8TUU1_9CYAN</name>
<dbReference type="InterPro" id="IPR033738">
    <property type="entry name" value="AsnB_N"/>
</dbReference>
<dbReference type="PANTHER" id="PTHR43284">
    <property type="entry name" value="ASPARAGINE SYNTHETASE (GLUTAMINE-HYDROLYZING)"/>
    <property type="match status" value="1"/>
</dbReference>
<dbReference type="GO" id="GO:0005829">
    <property type="term" value="C:cytosol"/>
    <property type="evidence" value="ECO:0007669"/>
    <property type="project" value="TreeGrafter"/>
</dbReference>
<evidence type="ECO:0000256" key="7">
    <source>
        <dbReference type="ARBA" id="ARBA00022962"/>
    </source>
</evidence>
<evidence type="ECO:0000256" key="8">
    <source>
        <dbReference type="ARBA" id="ARBA00048741"/>
    </source>
</evidence>
<dbReference type="GO" id="GO:0006529">
    <property type="term" value="P:asparagine biosynthetic process"/>
    <property type="evidence" value="ECO:0007669"/>
    <property type="project" value="UniProtKB-KW"/>
</dbReference>
<dbReference type="InterPro" id="IPR001962">
    <property type="entry name" value="Asn_synthase"/>
</dbReference>
<dbReference type="InterPro" id="IPR017932">
    <property type="entry name" value="GATase_2_dom"/>
</dbReference>
<evidence type="ECO:0000256" key="4">
    <source>
        <dbReference type="ARBA" id="ARBA00022741"/>
    </source>
</evidence>
<evidence type="ECO:0000313" key="11">
    <source>
        <dbReference type="EMBL" id="AOX01422.1"/>
    </source>
</evidence>
<dbReference type="InterPro" id="IPR029055">
    <property type="entry name" value="Ntn_hydrolases_N"/>
</dbReference>
<dbReference type="AlphaFoldDB" id="A0A1D8TUU1"/>
<dbReference type="InterPro" id="IPR014729">
    <property type="entry name" value="Rossmann-like_a/b/a_fold"/>
</dbReference>
<proteinExistence type="inferred from homology"/>
<dbReference type="RefSeq" id="WP_070393862.1">
    <property type="nucleotide sequence ID" value="NZ_CP017599.1"/>
</dbReference>
<keyword evidence="6" id="KW-0028">Amino-acid biosynthesis</keyword>
<comment type="catalytic activity">
    <reaction evidence="8">
        <text>L-aspartate + L-glutamine + ATP + H2O = L-asparagine + L-glutamate + AMP + diphosphate + H(+)</text>
        <dbReference type="Rhea" id="RHEA:12228"/>
        <dbReference type="ChEBI" id="CHEBI:15377"/>
        <dbReference type="ChEBI" id="CHEBI:15378"/>
        <dbReference type="ChEBI" id="CHEBI:29985"/>
        <dbReference type="ChEBI" id="CHEBI:29991"/>
        <dbReference type="ChEBI" id="CHEBI:30616"/>
        <dbReference type="ChEBI" id="CHEBI:33019"/>
        <dbReference type="ChEBI" id="CHEBI:58048"/>
        <dbReference type="ChEBI" id="CHEBI:58359"/>
        <dbReference type="ChEBI" id="CHEBI:456215"/>
        <dbReference type="EC" id="6.3.5.4"/>
    </reaction>
</comment>
<organism evidence="11 12">
    <name type="scientific">Moorena producens PAL-8-15-08-1</name>
    <dbReference type="NCBI Taxonomy" id="1458985"/>
    <lineage>
        <taxon>Bacteria</taxon>
        <taxon>Bacillati</taxon>
        <taxon>Cyanobacteriota</taxon>
        <taxon>Cyanophyceae</taxon>
        <taxon>Coleofasciculales</taxon>
        <taxon>Coleofasciculaceae</taxon>
        <taxon>Moorena</taxon>
    </lineage>
</organism>
<dbReference type="Gene3D" id="3.60.20.10">
    <property type="entry name" value="Glutamine Phosphoribosylpyrophosphate, subunit 1, domain 1"/>
    <property type="match status" value="1"/>
</dbReference>
<accession>A0A1D8TUU1</accession>
<dbReference type="GO" id="GO:0004066">
    <property type="term" value="F:asparagine synthase (glutamine-hydrolyzing) activity"/>
    <property type="evidence" value="ECO:0007669"/>
    <property type="project" value="UniProtKB-EC"/>
</dbReference>
<comment type="pathway">
    <text evidence="1">Amino-acid biosynthesis; L-asparagine biosynthesis; L-asparagine from L-aspartate (L-Gln route): step 1/1.</text>
</comment>
<comment type="similarity">
    <text evidence="2">Belongs to the asparagine synthetase family.</text>
</comment>
<dbReference type="PANTHER" id="PTHR43284:SF1">
    <property type="entry name" value="ASPARAGINE SYNTHETASE"/>
    <property type="match status" value="1"/>
</dbReference>
<dbReference type="SUPFAM" id="SSF56235">
    <property type="entry name" value="N-terminal nucleophile aminohydrolases (Ntn hydrolases)"/>
    <property type="match status" value="1"/>
</dbReference>
<dbReference type="STRING" id="1458985.BJP34_20015"/>
<dbReference type="Proteomes" id="UP000177870">
    <property type="component" value="Chromosome"/>
</dbReference>
<evidence type="ECO:0000256" key="6">
    <source>
        <dbReference type="ARBA" id="ARBA00022888"/>
    </source>
</evidence>
<dbReference type="CDD" id="cd00712">
    <property type="entry name" value="AsnB"/>
    <property type="match status" value="1"/>
</dbReference>
<keyword evidence="4" id="KW-0547">Nucleotide-binding</keyword>
<gene>
    <name evidence="11" type="ORF">BJP34_20015</name>
</gene>
<dbReference type="EMBL" id="CP017599">
    <property type="protein sequence ID" value="AOX01422.1"/>
    <property type="molecule type" value="Genomic_DNA"/>
</dbReference>
<evidence type="ECO:0000256" key="9">
    <source>
        <dbReference type="PIRSR" id="PIRSR001589-3"/>
    </source>
</evidence>
<evidence type="ECO:0000256" key="3">
    <source>
        <dbReference type="ARBA" id="ARBA00012737"/>
    </source>
</evidence>
<sequence>MGSIVGIFTATDQHLDRNLLLRMRNAIAYSGSDDSYLDIKPEDGVALGYVPLITRDNRADSYKPMWNSNHTKVVVFSGTILNCREIRDELETLGFHVQSNRETEVLLKGYEAWGTEVVHKLNGTFAFAIWDRSVGKLWLARDRFGEQPLYYFFDQLHSTFIFASELKAILEHPVVSKAVDPQGLQSYLVFGYIPSPLSLVKGVKKLQPAHSLIIEAGKTPQLHRYWQLKQIATLQSTPEAEIRDNLRSRFELAVKRRLDRNSDFSPAALLSGGLDSTLVVGMMSKLSKEPVHTFSTAFEIGSVDAEIWNTNPNQCNSDADVAKAVSAHFGTKHNQLMISGRQDLIGTLRRCVRNYGEPHGNQINVTMVLLAEWLKEQGIAVVMTGDGSDAILGGEPRHLLDMQISLLQKLPKWLRNLAYANRNKWPVKDHFNPTAFRRVDLAPLTVERLSTWFTYGKGEFNQLLQGEYATDTGVIDSIYQELLKSLLSNNHITSNHDALLYMDLKLDIEESNRIKTYKTSTPAGFESLTPFLDYQFVEYAMSIPFARKVGWKKDKQLLRETFSDLLPKVVKKRKKYGWRSPFGSWIKDYIWEDVCASIKTLPETGIFKPEVCNLIQDYKPGNSRQLWSLLTFAIWHQEFMQ</sequence>
<dbReference type="KEGG" id="mpro:BJP34_20015"/>
<dbReference type="OrthoDB" id="9763290at2"/>